<keyword evidence="1" id="KW-1133">Transmembrane helix</keyword>
<comment type="caution">
    <text evidence="2">The sequence shown here is derived from an EMBL/GenBank/DDBJ whole genome shotgun (WGS) entry which is preliminary data.</text>
</comment>
<dbReference type="RefSeq" id="WP_116882071.1">
    <property type="nucleotide sequence ID" value="NZ_QURB01000013.1"/>
</dbReference>
<reference evidence="2 3" key="1">
    <citation type="submission" date="2018-08" db="EMBL/GenBank/DDBJ databases">
        <title>The draft genome squence of Brumimicrobium sp. N62.</title>
        <authorList>
            <person name="Du Z.-J."/>
            <person name="Luo H.-R."/>
        </authorList>
    </citation>
    <scope>NUCLEOTIDE SEQUENCE [LARGE SCALE GENOMIC DNA]</scope>
    <source>
        <strain evidence="2 3">N62</strain>
    </source>
</reference>
<protein>
    <submittedName>
        <fullName evidence="2">Uncharacterized protein</fullName>
    </submittedName>
</protein>
<proteinExistence type="predicted"/>
<feature type="transmembrane region" description="Helical" evidence="1">
    <location>
        <begin position="6"/>
        <end position="26"/>
    </location>
</feature>
<accession>A0A3E1EUI5</accession>
<keyword evidence="3" id="KW-1185">Reference proteome</keyword>
<dbReference type="EMBL" id="QURB01000013">
    <property type="protein sequence ID" value="RFC53143.1"/>
    <property type="molecule type" value="Genomic_DNA"/>
</dbReference>
<dbReference type="AlphaFoldDB" id="A0A3E1EUI5"/>
<organism evidence="2 3">
    <name type="scientific">Brumimicrobium aurantiacum</name>
    <dbReference type="NCBI Taxonomy" id="1737063"/>
    <lineage>
        <taxon>Bacteria</taxon>
        <taxon>Pseudomonadati</taxon>
        <taxon>Bacteroidota</taxon>
        <taxon>Flavobacteriia</taxon>
        <taxon>Flavobacteriales</taxon>
        <taxon>Crocinitomicaceae</taxon>
        <taxon>Brumimicrobium</taxon>
    </lineage>
</organism>
<dbReference type="Proteomes" id="UP000257127">
    <property type="component" value="Unassembled WGS sequence"/>
</dbReference>
<evidence type="ECO:0000313" key="2">
    <source>
        <dbReference type="EMBL" id="RFC53143.1"/>
    </source>
</evidence>
<keyword evidence="1" id="KW-0472">Membrane</keyword>
<evidence type="ECO:0000256" key="1">
    <source>
        <dbReference type="SAM" id="Phobius"/>
    </source>
</evidence>
<evidence type="ECO:0000313" key="3">
    <source>
        <dbReference type="Proteomes" id="UP000257127"/>
    </source>
</evidence>
<gene>
    <name evidence="2" type="ORF">DXU93_14725</name>
</gene>
<name>A0A3E1EUI5_9FLAO</name>
<keyword evidence="1" id="KW-0812">Transmembrane</keyword>
<dbReference type="OrthoDB" id="1144916at2"/>
<sequence>MNTITLIVVYYGFSIVFVISIVIFLWKRKKRHRNNYPKDWKHLKHAIEEENINDLAKYGSRVIWNDNLEAQHKKIIYREIEKRKDNYPELQKLWKDVYYKMNGLEPSQE</sequence>